<dbReference type="OrthoDB" id="9897704at2"/>
<evidence type="ECO:0000313" key="1">
    <source>
        <dbReference type="EMBL" id="KQK26185.1"/>
    </source>
</evidence>
<organism evidence="1 2">
    <name type="scientific">Chryseobacterium aquaticum</name>
    <dbReference type="NCBI Taxonomy" id="452084"/>
    <lineage>
        <taxon>Bacteria</taxon>
        <taxon>Pseudomonadati</taxon>
        <taxon>Bacteroidota</taxon>
        <taxon>Flavobacteriia</taxon>
        <taxon>Flavobacteriales</taxon>
        <taxon>Weeksellaceae</taxon>
        <taxon>Chryseobacterium group</taxon>
        <taxon>Chryseobacterium</taxon>
    </lineage>
</organism>
<dbReference type="EMBL" id="LLYZ01000005">
    <property type="protein sequence ID" value="KQK26185.1"/>
    <property type="molecule type" value="Genomic_DNA"/>
</dbReference>
<dbReference type="RefSeq" id="WP_056015227.1">
    <property type="nucleotide sequence ID" value="NZ_LLYZ01000005.1"/>
</dbReference>
<keyword evidence="2" id="KW-1185">Reference proteome</keyword>
<comment type="caution">
    <text evidence="1">The sequence shown here is derived from an EMBL/GenBank/DDBJ whole genome shotgun (WGS) entry which is preliminary data.</text>
</comment>
<dbReference type="Proteomes" id="UP000051682">
    <property type="component" value="Unassembled WGS sequence"/>
</dbReference>
<evidence type="ECO:0000313" key="2">
    <source>
        <dbReference type="Proteomes" id="UP000051682"/>
    </source>
</evidence>
<reference evidence="1 2" key="1">
    <citation type="submission" date="2015-10" db="EMBL/GenBank/DDBJ databases">
        <title>Chryseobacterium aquaticum genome.</title>
        <authorList>
            <person name="Newman J.D."/>
            <person name="Ferguson M.B."/>
            <person name="Miller J.R."/>
        </authorList>
    </citation>
    <scope>NUCLEOTIDE SEQUENCE [LARGE SCALE GENOMIC DNA]</scope>
    <source>
        <strain evidence="1 2">KCTC 12483</strain>
    </source>
</reference>
<accession>A0A0Q3LSK4</accession>
<proteinExistence type="predicted"/>
<dbReference type="AlphaFoldDB" id="A0A0Q3LSK4"/>
<protein>
    <submittedName>
        <fullName evidence="1">Uncharacterized protein</fullName>
    </submittedName>
</protein>
<dbReference type="STRING" id="452084.AR438_11450"/>
<sequence length="61" mass="6874">MPVQKLQLKLNIRKFLKVITRKQKKKTVVKLNLAKTINTITVVMANAKTALADVATHRSAF</sequence>
<gene>
    <name evidence="1" type="ORF">AR438_11450</name>
</gene>
<name>A0A0Q3LSK4_9FLAO</name>